<keyword evidence="4 7" id="KW-1133">Transmembrane helix</keyword>
<feature type="region of interest" description="Disordered" evidence="6">
    <location>
        <begin position="437"/>
        <end position="472"/>
    </location>
</feature>
<feature type="transmembrane region" description="Helical" evidence="7">
    <location>
        <begin position="380"/>
        <end position="399"/>
    </location>
</feature>
<dbReference type="PANTHER" id="PTHR30250:SF28">
    <property type="entry name" value="POLYSACCHARIDE BIOSYNTHESIS PROTEIN"/>
    <property type="match status" value="1"/>
</dbReference>
<accession>A0A7Y0U2J7</accession>
<keyword evidence="3 7" id="KW-0812">Transmembrane</keyword>
<dbReference type="EMBL" id="JABCUR010000005">
    <property type="protein sequence ID" value="NMW65278.1"/>
    <property type="molecule type" value="Genomic_DNA"/>
</dbReference>
<feature type="transmembrane region" description="Helical" evidence="7">
    <location>
        <begin position="276"/>
        <end position="297"/>
    </location>
</feature>
<dbReference type="Proteomes" id="UP000578252">
    <property type="component" value="Unassembled WGS sequence"/>
</dbReference>
<reference evidence="8 9" key="1">
    <citation type="submission" date="2020-04" db="EMBL/GenBank/DDBJ databases">
        <title>Antimicrobial susceptibility and clonality of vaginal-derived multi-drug resistant Mobiluncus isolates in China.</title>
        <authorList>
            <person name="Zhang X."/>
        </authorList>
    </citation>
    <scope>NUCLEOTIDE SEQUENCE [LARGE SCALE GENOMIC DNA]</scope>
    <source>
        <strain evidence="8 9">13</strain>
    </source>
</reference>
<feature type="transmembrane region" description="Helical" evidence="7">
    <location>
        <begin position="318"/>
        <end position="339"/>
    </location>
</feature>
<evidence type="ECO:0000256" key="1">
    <source>
        <dbReference type="ARBA" id="ARBA00004651"/>
    </source>
</evidence>
<feature type="transmembrane region" description="Helical" evidence="7">
    <location>
        <begin position="195"/>
        <end position="213"/>
    </location>
</feature>
<evidence type="ECO:0000256" key="7">
    <source>
        <dbReference type="SAM" id="Phobius"/>
    </source>
</evidence>
<feature type="transmembrane region" description="Helical" evidence="7">
    <location>
        <begin position="351"/>
        <end position="373"/>
    </location>
</feature>
<evidence type="ECO:0000256" key="3">
    <source>
        <dbReference type="ARBA" id="ARBA00022692"/>
    </source>
</evidence>
<evidence type="ECO:0000313" key="8">
    <source>
        <dbReference type="EMBL" id="NMW65278.1"/>
    </source>
</evidence>
<feature type="transmembrane region" description="Helical" evidence="7">
    <location>
        <begin position="63"/>
        <end position="83"/>
    </location>
</feature>
<feature type="compositionally biased region" description="Basic and acidic residues" evidence="6">
    <location>
        <begin position="463"/>
        <end position="472"/>
    </location>
</feature>
<keyword evidence="5 7" id="KW-0472">Membrane</keyword>
<organism evidence="8 9">
    <name type="scientific">Mobiluncus mulieris</name>
    <dbReference type="NCBI Taxonomy" id="2052"/>
    <lineage>
        <taxon>Bacteria</taxon>
        <taxon>Bacillati</taxon>
        <taxon>Actinomycetota</taxon>
        <taxon>Actinomycetes</taxon>
        <taxon>Actinomycetales</taxon>
        <taxon>Actinomycetaceae</taxon>
        <taxon>Mobiluncus</taxon>
    </lineage>
</organism>
<dbReference type="GO" id="GO:0005886">
    <property type="term" value="C:plasma membrane"/>
    <property type="evidence" value="ECO:0007669"/>
    <property type="project" value="UniProtKB-SubCell"/>
</dbReference>
<feature type="transmembrane region" description="Helical" evidence="7">
    <location>
        <begin position="30"/>
        <end position="51"/>
    </location>
</feature>
<feature type="transmembrane region" description="Helical" evidence="7">
    <location>
        <begin position="135"/>
        <end position="159"/>
    </location>
</feature>
<name>A0A7Y0U2J7_9ACTO</name>
<evidence type="ECO:0000313" key="9">
    <source>
        <dbReference type="Proteomes" id="UP000578252"/>
    </source>
</evidence>
<comment type="subcellular location">
    <subcellularLocation>
        <location evidence="1">Cell membrane</location>
        <topology evidence="1">Multi-pass membrane protein</topology>
    </subcellularLocation>
</comment>
<proteinExistence type="predicted"/>
<feature type="transmembrane region" description="Helical" evidence="7">
    <location>
        <begin position="411"/>
        <end position="430"/>
    </location>
</feature>
<dbReference type="PANTHER" id="PTHR30250">
    <property type="entry name" value="PST FAMILY PREDICTED COLANIC ACID TRANSPORTER"/>
    <property type="match status" value="1"/>
</dbReference>
<sequence>MAQNTVAGGQDPNPGRRFARWRRFASAHPVLSNIGILATGTAAGQAIAIAVSVVTARLFTPEAFGEFALFSSIAGIFAVIATLRYDLAIVLPESDDEARQLARLATRANLVVSLTATLLAFLYRDTVAEIWSSPALATWLPLVGLSVFCAAQISIWQYWFNRKRQYRVIALNRFTQSVGTSGGQLGFGLGGMRSFLGLLCGSFIGLVWALFNLGRQSGELRRRPGTDAPTIRQAARRHRKMPLLNLPNALVDAVRTNGIQMLIGVIALNALGQFNLAWRVLQAPIALLNGAIAQVFLERMSRAKRGELTGLVRAVIKRAVLFAIPPFTLLWLLAPWLIPLVFGSQWVKAGLITRALVPWLAMNLVTSPISNVFVVTSRQLWVLLHAIVFTVIPLAWLFFSPLEFLDTLQILSIMMALMLGLLLVLADLAARAYDHEVPSGVEDKSPDGASPANQENRANPVETKPEIEGGDS</sequence>
<feature type="compositionally biased region" description="Basic and acidic residues" evidence="6">
    <location>
        <begin position="437"/>
        <end position="446"/>
    </location>
</feature>
<gene>
    <name evidence="8" type="ORF">HHJ78_07000</name>
</gene>
<keyword evidence="2" id="KW-1003">Cell membrane</keyword>
<dbReference type="Pfam" id="PF13440">
    <property type="entry name" value="Polysacc_synt_3"/>
    <property type="match status" value="1"/>
</dbReference>
<dbReference type="InterPro" id="IPR050833">
    <property type="entry name" value="Poly_Biosynth_Transport"/>
</dbReference>
<evidence type="ECO:0000256" key="5">
    <source>
        <dbReference type="ARBA" id="ARBA00023136"/>
    </source>
</evidence>
<evidence type="ECO:0000256" key="4">
    <source>
        <dbReference type="ARBA" id="ARBA00022989"/>
    </source>
</evidence>
<dbReference type="AlphaFoldDB" id="A0A7Y0U2J7"/>
<comment type="caution">
    <text evidence="8">The sequence shown here is derived from an EMBL/GenBank/DDBJ whole genome shotgun (WGS) entry which is preliminary data.</text>
</comment>
<feature type="transmembrane region" description="Helical" evidence="7">
    <location>
        <begin position="104"/>
        <end position="123"/>
    </location>
</feature>
<evidence type="ECO:0000256" key="6">
    <source>
        <dbReference type="SAM" id="MobiDB-lite"/>
    </source>
</evidence>
<evidence type="ECO:0000256" key="2">
    <source>
        <dbReference type="ARBA" id="ARBA00022475"/>
    </source>
</evidence>
<dbReference type="RefSeq" id="WP_169772028.1">
    <property type="nucleotide sequence ID" value="NZ_JABCUR010000005.1"/>
</dbReference>
<protein>
    <submittedName>
        <fullName evidence="8">Oligosaccharide flippase family protein</fullName>
    </submittedName>
</protein>